<feature type="domain" description="Glycosyl hydrolase family 13 catalytic" evidence="8">
    <location>
        <begin position="15"/>
        <end position="413"/>
    </location>
</feature>
<comment type="caution">
    <text evidence="9">The sequence shown here is derived from an EMBL/GenBank/DDBJ whole genome shotgun (WGS) entry which is preliminary data.</text>
</comment>
<evidence type="ECO:0000313" key="10">
    <source>
        <dbReference type="Proteomes" id="UP000528460"/>
    </source>
</evidence>
<dbReference type="InterPro" id="IPR045857">
    <property type="entry name" value="O16G_dom_2"/>
</dbReference>
<dbReference type="PANTHER" id="PTHR10357:SF219">
    <property type="entry name" value="MALTOSE ALPHA-D-GLUCOSYLTRANSFERASE"/>
    <property type="match status" value="1"/>
</dbReference>
<keyword evidence="4" id="KW-0479">Metal-binding</keyword>
<dbReference type="SUPFAM" id="SSF51445">
    <property type="entry name" value="(Trans)glycosidases"/>
    <property type="match status" value="1"/>
</dbReference>
<dbReference type="GO" id="GO:0047471">
    <property type="term" value="F:maltose alpha-D-glucosyltransferase activity"/>
    <property type="evidence" value="ECO:0007669"/>
    <property type="project" value="UniProtKB-EC"/>
</dbReference>
<dbReference type="SMART" id="SM00642">
    <property type="entry name" value="Aamy"/>
    <property type="match status" value="1"/>
</dbReference>
<evidence type="ECO:0000256" key="6">
    <source>
        <dbReference type="ARBA" id="ARBA00023235"/>
    </source>
</evidence>
<dbReference type="Gene3D" id="3.90.400.10">
    <property type="entry name" value="Oligo-1,6-glucosidase, Domain 2"/>
    <property type="match status" value="1"/>
</dbReference>
<dbReference type="FunFam" id="3.20.20.80:FF:000055">
    <property type="entry name" value="Trehalose synthase"/>
    <property type="match status" value="1"/>
</dbReference>
<dbReference type="Gene3D" id="3.20.20.80">
    <property type="entry name" value="Glycosidases"/>
    <property type="match status" value="1"/>
</dbReference>
<evidence type="ECO:0000256" key="1">
    <source>
        <dbReference type="ARBA" id="ARBA00001595"/>
    </source>
</evidence>
<dbReference type="InterPro" id="IPR006047">
    <property type="entry name" value="GH13_cat_dom"/>
</dbReference>
<dbReference type="Pfam" id="PF16657">
    <property type="entry name" value="Malt_amylase_C"/>
    <property type="match status" value="1"/>
</dbReference>
<comment type="similarity">
    <text evidence="2">Belongs to the glycosyl hydrolase 13 family. TreS subfamily.</text>
</comment>
<dbReference type="InterPro" id="IPR017853">
    <property type="entry name" value="GH"/>
</dbReference>
<gene>
    <name evidence="9" type="primary">treS</name>
    <name evidence="9" type="ORF">HNS30_25140</name>
</gene>
<dbReference type="InterPro" id="IPR012810">
    <property type="entry name" value="TreS/a-amylase_N"/>
</dbReference>
<evidence type="ECO:0000256" key="7">
    <source>
        <dbReference type="ARBA" id="ARBA00031378"/>
    </source>
</evidence>
<evidence type="ECO:0000256" key="5">
    <source>
        <dbReference type="ARBA" id="ARBA00022837"/>
    </source>
</evidence>
<sequence length="549" mass="64624">MDLDPLWYKKALIYELHIRAFHDSNGDGHGDIPGLIEKLPYLQDLGVDCLWLLPHYPSPLRDDGYDIADYYGIHPDYGTLADFQRLVEEAHKRGLRIIIELVVNHTSDQHPWFQEARRDPKSPKRNWYVWSDTDESYKGARIIFTDTERSNWTWDPVAKQYFWHRFFSHQPDLNYDNPEVQEAMLDVMRFWLNMGVDGFRCDAVPYLFEREGTNCENLPETHAFLKRLRKTIDSEYQGKVLLAEANQWPADVRVYFGEGDEFHMGFHFPVMPRLFMAVRREDRTPIVEIMQQTPDIPESCQWAIFLRNHDELTLEMVTDEDRDYMYREYATDPRMRINLGIRRRLAPLMDNGRRRIELMHSLLFTLPGTPVLYYGDEIGMGDNIYLGDRNGVRTPMQWTGDRNAGFSRADYARLFAPVIADPVYGYQSINVEAQDRQKSSLLQWVKRMIRIRQRYPVFAMGTLRFLTTENRKVLAFVREWEGQTVLVVCNLSRFAQPGVLDLREFVGSIPVELIGETAFPRISDLPYQLSMGPYMFLWFRLDKPLQAKE</sequence>
<dbReference type="CDD" id="cd11334">
    <property type="entry name" value="AmyAc_TreS"/>
    <property type="match status" value="1"/>
</dbReference>
<accession>A0A7Y4JW88</accession>
<comment type="catalytic activity">
    <reaction evidence="1">
        <text>D-maltose = alpha,alpha-trehalose</text>
        <dbReference type="Rhea" id="RHEA:15145"/>
        <dbReference type="ChEBI" id="CHEBI:16551"/>
        <dbReference type="ChEBI" id="CHEBI:17306"/>
        <dbReference type="EC" id="5.4.99.16"/>
    </reaction>
</comment>
<dbReference type="GO" id="GO:0005975">
    <property type="term" value="P:carbohydrate metabolic process"/>
    <property type="evidence" value="ECO:0007669"/>
    <property type="project" value="InterPro"/>
</dbReference>
<dbReference type="GO" id="GO:0046872">
    <property type="term" value="F:metal ion binding"/>
    <property type="evidence" value="ECO:0007669"/>
    <property type="project" value="UniProtKB-KW"/>
</dbReference>
<dbReference type="Pfam" id="PF00128">
    <property type="entry name" value="Alpha-amylase"/>
    <property type="match status" value="2"/>
</dbReference>
<dbReference type="PANTHER" id="PTHR10357">
    <property type="entry name" value="ALPHA-AMYLASE FAMILY MEMBER"/>
    <property type="match status" value="1"/>
</dbReference>
<dbReference type="GO" id="GO:0016740">
    <property type="term" value="F:transferase activity"/>
    <property type="evidence" value="ECO:0007669"/>
    <property type="project" value="UniProtKB-KW"/>
</dbReference>
<dbReference type="RefSeq" id="WP_171418885.1">
    <property type="nucleotide sequence ID" value="NZ_JABFJW010000224.1"/>
</dbReference>
<dbReference type="AlphaFoldDB" id="A0A7Y4JW88"/>
<dbReference type="EMBL" id="JABFJW010000224">
    <property type="protein sequence ID" value="NOK12330.1"/>
    <property type="molecule type" value="Genomic_DNA"/>
</dbReference>
<reference evidence="9 10" key="1">
    <citation type="submission" date="2020-05" db="EMBL/GenBank/DDBJ databases">
        <authorList>
            <person name="Whitworth D."/>
        </authorList>
    </citation>
    <scope>NUCLEOTIDE SEQUENCE [LARGE SCALE GENOMIC DNA]</scope>
    <source>
        <strain evidence="9 10">CA046A</strain>
    </source>
</reference>
<keyword evidence="5" id="KW-0106">Calcium</keyword>
<protein>
    <recommendedName>
        <fullName evidence="3">maltose alpha-D-glucosyltransferase</fullName>
        <ecNumber evidence="3">5.4.99.16</ecNumber>
    </recommendedName>
    <alternativeName>
        <fullName evidence="7">Maltose alpha-D-glucosyltransferase</fullName>
    </alternativeName>
</protein>
<evidence type="ECO:0000313" key="9">
    <source>
        <dbReference type="EMBL" id="NOK12330.1"/>
    </source>
</evidence>
<dbReference type="NCBIfam" id="TIGR02456">
    <property type="entry name" value="treS_nterm"/>
    <property type="match status" value="1"/>
</dbReference>
<organism evidence="9 10">
    <name type="scientific">Corallococcus exercitus</name>
    <dbReference type="NCBI Taxonomy" id="2316736"/>
    <lineage>
        <taxon>Bacteria</taxon>
        <taxon>Pseudomonadati</taxon>
        <taxon>Myxococcota</taxon>
        <taxon>Myxococcia</taxon>
        <taxon>Myxococcales</taxon>
        <taxon>Cystobacterineae</taxon>
        <taxon>Myxococcaceae</taxon>
        <taxon>Corallococcus</taxon>
    </lineage>
</organism>
<dbReference type="InterPro" id="IPR013780">
    <property type="entry name" value="Glyco_hydro_b"/>
</dbReference>
<dbReference type="InterPro" id="IPR032091">
    <property type="entry name" value="Malt_amylase-like_C"/>
</dbReference>
<proteinExistence type="inferred from homology"/>
<evidence type="ECO:0000256" key="4">
    <source>
        <dbReference type="ARBA" id="ARBA00022723"/>
    </source>
</evidence>
<dbReference type="Gene3D" id="2.60.40.1180">
    <property type="entry name" value="Golgi alpha-mannosidase II"/>
    <property type="match status" value="1"/>
</dbReference>
<dbReference type="Proteomes" id="UP000528460">
    <property type="component" value="Unassembled WGS sequence"/>
</dbReference>
<evidence type="ECO:0000256" key="3">
    <source>
        <dbReference type="ARBA" id="ARBA00012619"/>
    </source>
</evidence>
<keyword evidence="9" id="KW-0808">Transferase</keyword>
<name>A0A7Y4JW88_9BACT</name>
<dbReference type="EC" id="5.4.99.16" evidence="3"/>
<keyword evidence="6 9" id="KW-0413">Isomerase</keyword>
<dbReference type="SUPFAM" id="SSF51011">
    <property type="entry name" value="Glycosyl hydrolase domain"/>
    <property type="match status" value="1"/>
</dbReference>
<evidence type="ECO:0000256" key="2">
    <source>
        <dbReference type="ARBA" id="ARBA00005496"/>
    </source>
</evidence>
<evidence type="ECO:0000259" key="8">
    <source>
        <dbReference type="SMART" id="SM00642"/>
    </source>
</evidence>